<reference evidence="1" key="2">
    <citation type="journal article" date="2015" name="Data Brief">
        <title>Shoot transcriptome of the giant reed, Arundo donax.</title>
        <authorList>
            <person name="Barrero R.A."/>
            <person name="Guerrero F.D."/>
            <person name="Moolhuijzen P."/>
            <person name="Goolsby J.A."/>
            <person name="Tidwell J."/>
            <person name="Bellgard S.E."/>
            <person name="Bellgard M.I."/>
        </authorList>
    </citation>
    <scope>NUCLEOTIDE SEQUENCE</scope>
    <source>
        <tissue evidence="1">Shoot tissue taken approximately 20 cm above the soil surface</tissue>
    </source>
</reference>
<organism evidence="1">
    <name type="scientific">Arundo donax</name>
    <name type="common">Giant reed</name>
    <name type="synonym">Donax arundinaceus</name>
    <dbReference type="NCBI Taxonomy" id="35708"/>
    <lineage>
        <taxon>Eukaryota</taxon>
        <taxon>Viridiplantae</taxon>
        <taxon>Streptophyta</taxon>
        <taxon>Embryophyta</taxon>
        <taxon>Tracheophyta</taxon>
        <taxon>Spermatophyta</taxon>
        <taxon>Magnoliopsida</taxon>
        <taxon>Liliopsida</taxon>
        <taxon>Poales</taxon>
        <taxon>Poaceae</taxon>
        <taxon>PACMAD clade</taxon>
        <taxon>Arundinoideae</taxon>
        <taxon>Arundineae</taxon>
        <taxon>Arundo</taxon>
    </lineage>
</organism>
<dbReference type="EMBL" id="GBRH01201597">
    <property type="protein sequence ID" value="JAD96298.1"/>
    <property type="molecule type" value="Transcribed_RNA"/>
</dbReference>
<reference evidence="1" key="1">
    <citation type="submission" date="2014-09" db="EMBL/GenBank/DDBJ databases">
        <authorList>
            <person name="Magalhaes I.L.F."/>
            <person name="Oliveira U."/>
            <person name="Santos F.R."/>
            <person name="Vidigal T.H.D.A."/>
            <person name="Brescovit A.D."/>
            <person name="Santos A.J."/>
        </authorList>
    </citation>
    <scope>NUCLEOTIDE SEQUENCE</scope>
    <source>
        <tissue evidence="1">Shoot tissue taken approximately 20 cm above the soil surface</tissue>
    </source>
</reference>
<proteinExistence type="predicted"/>
<sequence length="20" mass="2407">MPEQLCSRRPQAQRMLHLVL</sequence>
<dbReference type="AlphaFoldDB" id="A0A0A9EB84"/>
<protein>
    <submittedName>
        <fullName evidence="1">Pco128311</fullName>
    </submittedName>
</protein>
<accession>A0A0A9EB84</accession>
<evidence type="ECO:0000313" key="1">
    <source>
        <dbReference type="EMBL" id="JAD96298.1"/>
    </source>
</evidence>
<name>A0A0A9EB84_ARUDO</name>